<comment type="caution">
    <text evidence="1">The sequence shown here is derived from an EMBL/GenBank/DDBJ whole genome shotgun (WGS) entry which is preliminary data.</text>
</comment>
<reference evidence="1" key="2">
    <citation type="journal article" date="2023" name="Science">
        <title>Genomic signatures of disease resistance in endangered staghorn corals.</title>
        <authorList>
            <person name="Vollmer S.V."/>
            <person name="Selwyn J.D."/>
            <person name="Despard B.A."/>
            <person name="Roesel C.L."/>
        </authorList>
    </citation>
    <scope>NUCLEOTIDE SEQUENCE</scope>
    <source>
        <strain evidence="1">K2</strain>
    </source>
</reference>
<dbReference type="Proteomes" id="UP001249851">
    <property type="component" value="Unassembled WGS sequence"/>
</dbReference>
<accession>A0AAD9PRI7</accession>
<evidence type="ECO:0000313" key="1">
    <source>
        <dbReference type="EMBL" id="KAK2547689.1"/>
    </source>
</evidence>
<dbReference type="AlphaFoldDB" id="A0AAD9PRI7"/>
<gene>
    <name evidence="1" type="ORF">P5673_032300</name>
</gene>
<sequence length="126" mass="14019">MAISHVTKVLDDKDIKSNEFHHEITDLTVFGQSNKYVVPSSYLVLQITVNKQENKFAPNIICKVDILYVMNSSDCQLEVKLSNAMYPKSIIAPEKVVAAEVRFPVGSAAKRNKLTPADRSTATTYS</sequence>
<protein>
    <submittedName>
        <fullName evidence="1">Uncharacterized protein</fullName>
    </submittedName>
</protein>
<reference evidence="1" key="1">
    <citation type="journal article" date="2023" name="G3 (Bethesda)">
        <title>Whole genome assembly and annotation of the endangered Caribbean coral Acropora cervicornis.</title>
        <authorList>
            <person name="Selwyn J.D."/>
            <person name="Vollmer S.V."/>
        </authorList>
    </citation>
    <scope>NUCLEOTIDE SEQUENCE</scope>
    <source>
        <strain evidence="1">K2</strain>
    </source>
</reference>
<keyword evidence="2" id="KW-1185">Reference proteome</keyword>
<name>A0AAD9PRI7_ACRCE</name>
<organism evidence="1 2">
    <name type="scientific">Acropora cervicornis</name>
    <name type="common">Staghorn coral</name>
    <dbReference type="NCBI Taxonomy" id="6130"/>
    <lineage>
        <taxon>Eukaryota</taxon>
        <taxon>Metazoa</taxon>
        <taxon>Cnidaria</taxon>
        <taxon>Anthozoa</taxon>
        <taxon>Hexacorallia</taxon>
        <taxon>Scleractinia</taxon>
        <taxon>Astrocoeniina</taxon>
        <taxon>Acroporidae</taxon>
        <taxon>Acropora</taxon>
    </lineage>
</organism>
<proteinExistence type="predicted"/>
<evidence type="ECO:0000313" key="2">
    <source>
        <dbReference type="Proteomes" id="UP001249851"/>
    </source>
</evidence>
<dbReference type="EMBL" id="JARQWQ010000172">
    <property type="protein sequence ID" value="KAK2547689.1"/>
    <property type="molecule type" value="Genomic_DNA"/>
</dbReference>